<organism evidence="1 2">
    <name type="scientific">Streblomastix strix</name>
    <dbReference type="NCBI Taxonomy" id="222440"/>
    <lineage>
        <taxon>Eukaryota</taxon>
        <taxon>Metamonada</taxon>
        <taxon>Preaxostyla</taxon>
        <taxon>Oxymonadida</taxon>
        <taxon>Streblomastigidae</taxon>
        <taxon>Streblomastix</taxon>
    </lineage>
</organism>
<sequence>MHVYQQNGDVPVQQKLADLGYVGMIICNFALCGGSTEYNNQDIDHQLNYLKQLIFDFRNGKELMPDFRVDEQLRKRVILPPNPEYSKVCEELIEQDGGHEELNSLQQNRAKIDEYCCTIKQTTLGVIEVVLNISRDPKSKLDRHDDDEDWNEFM</sequence>
<evidence type="ECO:0000313" key="1">
    <source>
        <dbReference type="EMBL" id="KAA6396779.1"/>
    </source>
</evidence>
<proteinExistence type="predicted"/>
<name>A0A5J4WRS3_9EUKA</name>
<evidence type="ECO:0000313" key="2">
    <source>
        <dbReference type="Proteomes" id="UP000324800"/>
    </source>
</evidence>
<reference evidence="1 2" key="1">
    <citation type="submission" date="2019-03" db="EMBL/GenBank/DDBJ databases">
        <title>Single cell metagenomics reveals metabolic interactions within the superorganism composed of flagellate Streblomastix strix and complex community of Bacteroidetes bacteria on its surface.</title>
        <authorList>
            <person name="Treitli S.C."/>
            <person name="Kolisko M."/>
            <person name="Husnik F."/>
            <person name="Keeling P."/>
            <person name="Hampl V."/>
        </authorList>
    </citation>
    <scope>NUCLEOTIDE SEQUENCE [LARGE SCALE GENOMIC DNA]</scope>
    <source>
        <strain evidence="1">ST1C</strain>
    </source>
</reference>
<protein>
    <submittedName>
        <fullName evidence="1">Uncharacterized protein</fullName>
    </submittedName>
</protein>
<comment type="caution">
    <text evidence="1">The sequence shown here is derived from an EMBL/GenBank/DDBJ whole genome shotgun (WGS) entry which is preliminary data.</text>
</comment>
<dbReference type="EMBL" id="SNRW01001341">
    <property type="protein sequence ID" value="KAA6396779.1"/>
    <property type="molecule type" value="Genomic_DNA"/>
</dbReference>
<gene>
    <name evidence="1" type="ORF">EZS28_007691</name>
</gene>
<dbReference type="Proteomes" id="UP000324800">
    <property type="component" value="Unassembled WGS sequence"/>
</dbReference>
<dbReference type="AlphaFoldDB" id="A0A5J4WRS3"/>
<accession>A0A5J4WRS3</accession>